<accession>A0A4R1KZW1</accession>
<dbReference type="GO" id="GO:0005524">
    <property type="term" value="F:ATP binding"/>
    <property type="evidence" value="ECO:0007669"/>
    <property type="project" value="UniProtKB-KW"/>
</dbReference>
<feature type="binding site" evidence="2">
    <location>
        <begin position="201"/>
        <end position="208"/>
    </location>
    <ligand>
        <name>ATP</name>
        <dbReference type="ChEBI" id="CHEBI:30616"/>
    </ligand>
</feature>
<evidence type="ECO:0000313" key="4">
    <source>
        <dbReference type="EMBL" id="TCK71142.1"/>
    </source>
</evidence>
<dbReference type="InterPro" id="IPR003812">
    <property type="entry name" value="Fido"/>
</dbReference>
<dbReference type="PANTHER" id="PTHR13504">
    <property type="entry name" value="FIDO DOMAIN-CONTAINING PROTEIN DDB_G0283145"/>
    <property type="match status" value="1"/>
</dbReference>
<keyword evidence="5" id="KW-1185">Reference proteome</keyword>
<dbReference type="InterPro" id="IPR036597">
    <property type="entry name" value="Fido-like_dom_sf"/>
</dbReference>
<evidence type="ECO:0000256" key="2">
    <source>
        <dbReference type="PIRSR" id="PIRSR640198-2"/>
    </source>
</evidence>
<reference evidence="4 5" key="1">
    <citation type="submission" date="2019-03" db="EMBL/GenBank/DDBJ databases">
        <title>Genomic Encyclopedia of Type Strains, Phase IV (KMG-IV): sequencing the most valuable type-strain genomes for metagenomic binning, comparative biology and taxonomic classification.</title>
        <authorList>
            <person name="Goeker M."/>
        </authorList>
    </citation>
    <scope>NUCLEOTIDE SEQUENCE [LARGE SCALE GENOMIC DNA]</scope>
    <source>
        <strain evidence="4 5">DSM 10053</strain>
    </source>
</reference>
<evidence type="ECO:0000259" key="3">
    <source>
        <dbReference type="PROSITE" id="PS51459"/>
    </source>
</evidence>
<dbReference type="Gene3D" id="1.10.3290.10">
    <property type="entry name" value="Fido-like domain"/>
    <property type="match status" value="1"/>
</dbReference>
<feature type="binding site" evidence="2">
    <location>
        <begin position="239"/>
        <end position="240"/>
    </location>
    <ligand>
        <name>ATP</name>
        <dbReference type="ChEBI" id="CHEBI:30616"/>
    </ligand>
</feature>
<gene>
    <name evidence="4" type="ORF">EV692_0199</name>
</gene>
<protein>
    <submittedName>
        <fullName evidence="4">Fic family protein</fullName>
    </submittedName>
</protein>
<proteinExistence type="predicted"/>
<dbReference type="Pfam" id="PF02661">
    <property type="entry name" value="Fic"/>
    <property type="match status" value="1"/>
</dbReference>
<dbReference type="EMBL" id="SMGJ01000001">
    <property type="protein sequence ID" value="TCK71142.1"/>
    <property type="molecule type" value="Genomic_DNA"/>
</dbReference>
<dbReference type="AlphaFoldDB" id="A0A4R1KZW1"/>
<feature type="active site" evidence="1">
    <location>
        <position position="197"/>
    </location>
</feature>
<keyword evidence="2" id="KW-0547">Nucleotide-binding</keyword>
<feature type="domain" description="Fido" evidence="3">
    <location>
        <begin position="108"/>
        <end position="266"/>
    </location>
</feature>
<keyword evidence="2" id="KW-0067">ATP-binding</keyword>
<dbReference type="PANTHER" id="PTHR13504:SF38">
    <property type="entry name" value="FIDO DOMAIN-CONTAINING PROTEIN"/>
    <property type="match status" value="1"/>
</dbReference>
<evidence type="ECO:0000313" key="5">
    <source>
        <dbReference type="Proteomes" id="UP000295496"/>
    </source>
</evidence>
<dbReference type="InterPro" id="IPR040198">
    <property type="entry name" value="Fido_containing"/>
</dbReference>
<evidence type="ECO:0000256" key="1">
    <source>
        <dbReference type="PIRSR" id="PIRSR640198-1"/>
    </source>
</evidence>
<organism evidence="4 5">
    <name type="scientific">Lonepinella koalarum</name>
    <dbReference type="NCBI Taxonomy" id="53417"/>
    <lineage>
        <taxon>Bacteria</taxon>
        <taxon>Pseudomonadati</taxon>
        <taxon>Pseudomonadota</taxon>
        <taxon>Gammaproteobacteria</taxon>
        <taxon>Pasteurellales</taxon>
        <taxon>Pasteurellaceae</taxon>
        <taxon>Lonepinella</taxon>
    </lineage>
</organism>
<comment type="caution">
    <text evidence="4">The sequence shown here is derived from an EMBL/GenBank/DDBJ whole genome shotgun (WGS) entry which is preliminary data.</text>
</comment>
<dbReference type="SUPFAM" id="SSF140931">
    <property type="entry name" value="Fic-like"/>
    <property type="match status" value="1"/>
</dbReference>
<dbReference type="RefSeq" id="WP_132299659.1">
    <property type="nucleotide sequence ID" value="NZ_CP170642.1"/>
</dbReference>
<dbReference type="Proteomes" id="UP000295496">
    <property type="component" value="Unassembled WGS sequence"/>
</dbReference>
<sequence length="350" mass="40348">MRTFDYQHKPQELLTPDIVKLLSGIREHRGKQDLFIEANPDILASLLNVAKIQSTKASNQIEGIFTSDKRLAELMAEKTEPTNRSEQEIVGYREVLNTIHENYEYIGISQNYILQLHQLLYSFTNERMGGQYKNQDNSIAEIKEDGSSVIRFKPLSAFETPQAIQDLCTAYNQAVKDDIYDPLLLSGLFILDFLCIHPFNDGNGRMSRLLTLLLLYRADFIVGKYISLELLIEKSKESYYEVLQQSSQSWHEEKNDYKPFIRYYLGIILKAYRDFESRVSTVQIGKLSKAERIEYLLQQSLGKISKQDILLRYPDISKITVERTLANLLKQGKISKVGVGKNTAYVYHHA</sequence>
<dbReference type="PROSITE" id="PS51459">
    <property type="entry name" value="FIDO"/>
    <property type="match status" value="1"/>
</dbReference>
<name>A0A4R1KZW1_9PAST</name>